<dbReference type="Pfam" id="PF05189">
    <property type="entry name" value="RTC_insert"/>
    <property type="match status" value="1"/>
</dbReference>
<dbReference type="InterPro" id="IPR023797">
    <property type="entry name" value="RNA3'_phos_cyclase_dom"/>
</dbReference>
<dbReference type="InterPro" id="IPR016443">
    <property type="entry name" value="RNA3'_term_phos_cyc_type_2"/>
</dbReference>
<evidence type="ECO:0000256" key="4">
    <source>
        <dbReference type="ARBA" id="ARBA00023242"/>
    </source>
</evidence>
<dbReference type="Proteomes" id="UP000239899">
    <property type="component" value="Unassembled WGS sequence"/>
</dbReference>
<dbReference type="PANTHER" id="PTHR11096:SF1">
    <property type="entry name" value="RNA 3'-TERMINAL PHOSPHATE CYCLASE-LIKE PROTEIN"/>
    <property type="match status" value="1"/>
</dbReference>
<dbReference type="EMBL" id="LHPG02000002">
    <property type="protein sequence ID" value="PRW60321.1"/>
    <property type="molecule type" value="Genomic_DNA"/>
</dbReference>
<evidence type="ECO:0000313" key="8">
    <source>
        <dbReference type="EMBL" id="PRW60321.1"/>
    </source>
</evidence>
<comment type="similarity">
    <text evidence="2">Belongs to the RNA 3'-terminal cyclase family. Type 2 subfamily.</text>
</comment>
<protein>
    <submittedName>
        <fullName evidence="8">18S rRNA biogenesis RCL1</fullName>
    </submittedName>
</protein>
<evidence type="ECO:0000313" key="9">
    <source>
        <dbReference type="Proteomes" id="UP000239899"/>
    </source>
</evidence>
<dbReference type="PIRSF" id="PIRSF005378">
    <property type="entry name" value="RNA3'_term_phos_cycl_euk"/>
    <property type="match status" value="1"/>
</dbReference>
<dbReference type="InterPro" id="IPR000228">
    <property type="entry name" value="RNA3'_term_phos_cyc"/>
</dbReference>
<dbReference type="InterPro" id="IPR013791">
    <property type="entry name" value="RNA3'-term_phos_cycl_insert"/>
</dbReference>
<feature type="domain" description="RNA 3'-terminal phosphate cyclase" evidence="6">
    <location>
        <begin position="3"/>
        <end position="349"/>
    </location>
</feature>
<proteinExistence type="inferred from homology"/>
<dbReference type="FunFam" id="3.30.360.20:FF:000001">
    <property type="entry name" value="RNA terminal phosphate cyclase-like 1"/>
    <property type="match status" value="1"/>
</dbReference>
<comment type="caution">
    <text evidence="8">The sequence shown here is derived from an EMBL/GenBank/DDBJ whole genome shotgun (WGS) entry which is preliminary data.</text>
</comment>
<keyword evidence="9" id="KW-1185">Reference proteome</keyword>
<evidence type="ECO:0000259" key="6">
    <source>
        <dbReference type="Pfam" id="PF01137"/>
    </source>
</evidence>
<dbReference type="NCBIfam" id="TIGR03400">
    <property type="entry name" value="18S_RNA_Rcl1p"/>
    <property type="match status" value="1"/>
</dbReference>
<dbReference type="AlphaFoldDB" id="A0A2P6U1Y1"/>
<evidence type="ECO:0000256" key="2">
    <source>
        <dbReference type="ARBA" id="ARBA00007089"/>
    </source>
</evidence>
<keyword evidence="3" id="KW-0690">Ribosome biogenesis</keyword>
<dbReference type="CDD" id="cd00875">
    <property type="entry name" value="RNA_Cyclase_Class_I"/>
    <property type="match status" value="1"/>
</dbReference>
<evidence type="ECO:0000256" key="5">
    <source>
        <dbReference type="PIRSR" id="PIRSR005378-1"/>
    </source>
</evidence>
<name>A0A2P6U1Y1_CHLSO</name>
<dbReference type="PROSITE" id="PS01287">
    <property type="entry name" value="RTC"/>
    <property type="match status" value="1"/>
</dbReference>
<dbReference type="OrthoDB" id="1911237at2759"/>
<dbReference type="GO" id="GO:0005730">
    <property type="term" value="C:nucleolus"/>
    <property type="evidence" value="ECO:0007669"/>
    <property type="project" value="UniProtKB-SubCell"/>
</dbReference>
<reference evidence="8 9" key="1">
    <citation type="journal article" date="2018" name="Plant J.">
        <title>Genome sequences of Chlorella sorokiniana UTEX 1602 and Micractinium conductrix SAG 241.80: implications to maltose excretion by a green alga.</title>
        <authorList>
            <person name="Arriola M.B."/>
            <person name="Velmurugan N."/>
            <person name="Zhang Y."/>
            <person name="Plunkett M.H."/>
            <person name="Hondzo H."/>
            <person name="Barney B.M."/>
        </authorList>
    </citation>
    <scope>NUCLEOTIDE SEQUENCE [LARGE SCALE GENOMIC DNA]</scope>
    <source>
        <strain evidence="9">UTEX 1602</strain>
    </source>
</reference>
<comment type="subcellular location">
    <subcellularLocation>
        <location evidence="1">Nucleus</location>
        <location evidence="1">Nucleolus</location>
    </subcellularLocation>
</comment>
<dbReference type="STRING" id="3076.A0A2P6U1Y1"/>
<accession>A0A2P6U1Y1</accession>
<dbReference type="Pfam" id="PF01137">
    <property type="entry name" value="RTC"/>
    <property type="match status" value="1"/>
</dbReference>
<dbReference type="Gene3D" id="3.65.10.20">
    <property type="entry name" value="RNA 3'-terminal phosphate cyclase domain"/>
    <property type="match status" value="1"/>
</dbReference>
<dbReference type="GO" id="GO:0004521">
    <property type="term" value="F:RNA endonuclease activity"/>
    <property type="evidence" value="ECO:0007669"/>
    <property type="project" value="TreeGrafter"/>
</dbReference>
<evidence type="ECO:0000256" key="3">
    <source>
        <dbReference type="ARBA" id="ARBA00022517"/>
    </source>
</evidence>
<evidence type="ECO:0000256" key="1">
    <source>
        <dbReference type="ARBA" id="ARBA00004604"/>
    </source>
</evidence>
<dbReference type="PANTHER" id="PTHR11096">
    <property type="entry name" value="RNA 3' TERMINAL PHOSPHATE CYCLASE"/>
    <property type="match status" value="1"/>
</dbReference>
<dbReference type="InterPro" id="IPR037136">
    <property type="entry name" value="RNA3'_phos_cyclase_dom_sf"/>
</dbReference>
<dbReference type="InterPro" id="IPR036553">
    <property type="entry name" value="RPTC_insert"/>
</dbReference>
<sequence>MLRFRGAQCFRTRLVCATISGRPIRIDDIRTDDENPGLRDYEASLLRLLEKVTNGCVIEINETGTSLRYKPGFVTGGGLGMEHDCGTGRAIGWFLEPLACLALWGKKPLTITLRGITNDNVDSGVDVWRTVTFPLLRQLTGVEDGFELKVVKRGAPPLGGGEVLVRLPVVRQLPPISLADEGMVKRIRGVAYSARVSPQASNRMVDGARSVLNQLLADVYIFTDHMTGAASGASPGYGITLVAETTSGRLLAAEAAAALDRGGAAGAAGAAAGDAEVVVPEDIGQRAAHLLLEEVQRGGVVDSSHQGLVLLLCALGPEELSEVRLGPLTPHAVRTLRHIREFFNVQFNVRPERESQTIFLSCVGAGIKNLSKKVQ</sequence>
<dbReference type="InterPro" id="IPR013792">
    <property type="entry name" value="RNA3'P_cycl/enolpyr_Trfase_a/b"/>
</dbReference>
<gene>
    <name evidence="8" type="ORF">C2E21_1203</name>
</gene>
<evidence type="ECO:0000259" key="7">
    <source>
        <dbReference type="Pfam" id="PF05189"/>
    </source>
</evidence>
<keyword evidence="4" id="KW-0539">Nucleus</keyword>
<dbReference type="Gene3D" id="3.30.360.20">
    <property type="entry name" value="RNA 3'-terminal phosphate cyclase, insert domain"/>
    <property type="match status" value="1"/>
</dbReference>
<dbReference type="InterPro" id="IPR020719">
    <property type="entry name" value="RNA3'_term_phos_cycl-like_CS"/>
</dbReference>
<dbReference type="SUPFAM" id="SSF55205">
    <property type="entry name" value="EPT/RTPC-like"/>
    <property type="match status" value="1"/>
</dbReference>
<dbReference type="GO" id="GO:0000479">
    <property type="term" value="P:endonucleolytic cleavage of tricistronic rRNA transcript (SSU-rRNA, 5.8S rRNA, LSU-rRNA)"/>
    <property type="evidence" value="ECO:0007669"/>
    <property type="project" value="TreeGrafter"/>
</dbReference>
<feature type="active site" description="Tele-AMP-histidine intermediate" evidence="5">
    <location>
        <position position="331"/>
    </location>
</feature>
<feature type="domain" description="RNA 3'-terminal phosphate cyclase insert" evidence="7">
    <location>
        <begin position="180"/>
        <end position="295"/>
    </location>
</feature>
<organism evidence="8 9">
    <name type="scientific">Chlorella sorokiniana</name>
    <name type="common">Freshwater green alga</name>
    <dbReference type="NCBI Taxonomy" id="3076"/>
    <lineage>
        <taxon>Eukaryota</taxon>
        <taxon>Viridiplantae</taxon>
        <taxon>Chlorophyta</taxon>
        <taxon>core chlorophytes</taxon>
        <taxon>Trebouxiophyceae</taxon>
        <taxon>Chlorellales</taxon>
        <taxon>Chlorellaceae</taxon>
        <taxon>Chlorella clade</taxon>
        <taxon>Chlorella</taxon>
    </lineage>
</organism>